<keyword evidence="8" id="KW-1185">Reference proteome</keyword>
<dbReference type="Gene3D" id="3.40.50.150">
    <property type="entry name" value="Vaccinia Virus protein VP39"/>
    <property type="match status" value="1"/>
</dbReference>
<dbReference type="Proteomes" id="UP001139035">
    <property type="component" value="Unassembled WGS sequence"/>
</dbReference>
<dbReference type="PANTHER" id="PTHR31760">
    <property type="entry name" value="S-ADENOSYL-L-METHIONINE-DEPENDENT METHYLTRANSFERASES SUPERFAMILY PROTEIN"/>
    <property type="match status" value="1"/>
</dbReference>
<dbReference type="GO" id="GO:0005829">
    <property type="term" value="C:cytosol"/>
    <property type="evidence" value="ECO:0007669"/>
    <property type="project" value="TreeGrafter"/>
</dbReference>
<comment type="similarity">
    <text evidence="6">Belongs to the methyltransferase superfamily. RNA methyltransferase RsmG family.</text>
</comment>
<gene>
    <name evidence="6 7" type="primary">rsmG</name>
    <name evidence="7" type="ORF">LZD57_20625</name>
</gene>
<organism evidence="7 8">
    <name type="scientific">Jiella avicenniae</name>
    <dbReference type="NCBI Taxonomy" id="2907202"/>
    <lineage>
        <taxon>Bacteria</taxon>
        <taxon>Pseudomonadati</taxon>
        <taxon>Pseudomonadota</taxon>
        <taxon>Alphaproteobacteria</taxon>
        <taxon>Hyphomicrobiales</taxon>
        <taxon>Aurantimonadaceae</taxon>
        <taxon>Jiella</taxon>
    </lineage>
</organism>
<dbReference type="RefSeq" id="WP_233721474.1">
    <property type="nucleotide sequence ID" value="NZ_JAJUWU010000024.1"/>
</dbReference>
<evidence type="ECO:0000256" key="1">
    <source>
        <dbReference type="ARBA" id="ARBA00022490"/>
    </source>
</evidence>
<dbReference type="AlphaFoldDB" id="A0A9X1P4P0"/>
<dbReference type="EC" id="2.1.1.170" evidence="6"/>
<dbReference type="HAMAP" id="MF_00074">
    <property type="entry name" value="16SrRNA_methyltr_G"/>
    <property type="match status" value="1"/>
</dbReference>
<comment type="subcellular location">
    <subcellularLocation>
        <location evidence="6">Cytoplasm</location>
    </subcellularLocation>
</comment>
<keyword evidence="4 6" id="KW-0808">Transferase</keyword>
<comment type="function">
    <text evidence="6">Specifically methylates the N7 position of guanine in position 527 of 16S rRNA.</text>
</comment>
<keyword evidence="2 6" id="KW-0698">rRNA processing</keyword>
<keyword evidence="5 6" id="KW-0949">S-adenosyl-L-methionine</keyword>
<name>A0A9X1P4P0_9HYPH</name>
<dbReference type="EMBL" id="JAJUWU010000024">
    <property type="protein sequence ID" value="MCE7030398.1"/>
    <property type="molecule type" value="Genomic_DNA"/>
</dbReference>
<feature type="binding site" evidence="6">
    <location>
        <position position="54"/>
    </location>
    <ligand>
        <name>S-adenosyl-L-methionine</name>
        <dbReference type="ChEBI" id="CHEBI:59789"/>
    </ligand>
</feature>
<dbReference type="Pfam" id="PF02527">
    <property type="entry name" value="GidB"/>
    <property type="match status" value="1"/>
</dbReference>
<evidence type="ECO:0000256" key="3">
    <source>
        <dbReference type="ARBA" id="ARBA00022603"/>
    </source>
</evidence>
<dbReference type="PANTHER" id="PTHR31760:SF0">
    <property type="entry name" value="S-ADENOSYL-L-METHIONINE-DEPENDENT METHYLTRANSFERASES SUPERFAMILY PROTEIN"/>
    <property type="match status" value="1"/>
</dbReference>
<evidence type="ECO:0000256" key="5">
    <source>
        <dbReference type="ARBA" id="ARBA00022691"/>
    </source>
</evidence>
<feature type="binding site" evidence="6">
    <location>
        <begin position="104"/>
        <end position="105"/>
    </location>
    <ligand>
        <name>S-adenosyl-L-methionine</name>
        <dbReference type="ChEBI" id="CHEBI:59789"/>
    </ligand>
</feature>
<feature type="binding site" evidence="6">
    <location>
        <position position="59"/>
    </location>
    <ligand>
        <name>S-adenosyl-L-methionine</name>
        <dbReference type="ChEBI" id="CHEBI:59789"/>
    </ligand>
</feature>
<proteinExistence type="inferred from homology"/>
<dbReference type="NCBIfam" id="TIGR00138">
    <property type="entry name" value="rsmG_gidB"/>
    <property type="match status" value="1"/>
</dbReference>
<dbReference type="GO" id="GO:0070043">
    <property type="term" value="F:rRNA (guanine-N7-)-methyltransferase activity"/>
    <property type="evidence" value="ECO:0007669"/>
    <property type="project" value="UniProtKB-UniRule"/>
</dbReference>
<protein>
    <recommendedName>
        <fullName evidence="6">Ribosomal RNA small subunit methyltransferase G</fullName>
        <ecNumber evidence="6">2.1.1.170</ecNumber>
    </recommendedName>
    <alternativeName>
        <fullName evidence="6">16S rRNA 7-methylguanosine methyltransferase</fullName>
        <shortName evidence="6">16S rRNA m7G methyltransferase</shortName>
    </alternativeName>
</protein>
<comment type="caution">
    <text evidence="7">The sequence shown here is derived from an EMBL/GenBank/DDBJ whole genome shotgun (WGS) entry which is preliminary data.</text>
</comment>
<reference evidence="7" key="1">
    <citation type="submission" date="2022-01" db="EMBL/GenBank/DDBJ databases">
        <title>Jiella avicenniae sp. nov., a novel endophytic bacterium isolated from bark of Avicennia marina.</title>
        <authorList>
            <person name="Tuo L."/>
        </authorList>
    </citation>
    <scope>NUCLEOTIDE SEQUENCE</scope>
    <source>
        <strain evidence="7">CBK1P-4</strain>
    </source>
</reference>
<feature type="binding site" evidence="6">
    <location>
        <begin position="77"/>
        <end position="79"/>
    </location>
    <ligand>
        <name>S-adenosyl-L-methionine</name>
        <dbReference type="ChEBI" id="CHEBI:59789"/>
    </ligand>
</feature>
<keyword evidence="3 6" id="KW-0489">Methyltransferase</keyword>
<sequence length="189" mass="20423">MERLDVYVAMLTDWQTRMNLVAPSTLGDVWRRHVADSLSLERLLPEFARSVDLGSGGGLPALVIAACRPDRAVDMVESSRKKAAFLAAACAEMGVTGSVHPIRIETAGAVLGRAEVVTARALASLDDLLAMVAPHISRETPCFFQKGRSHEQEIAAATANWKFTMVIHESQVEADSVILEVAGITRRQG</sequence>
<evidence type="ECO:0000313" key="8">
    <source>
        <dbReference type="Proteomes" id="UP001139035"/>
    </source>
</evidence>
<evidence type="ECO:0000313" key="7">
    <source>
        <dbReference type="EMBL" id="MCE7030398.1"/>
    </source>
</evidence>
<dbReference type="PIRSF" id="PIRSF003078">
    <property type="entry name" value="GidB"/>
    <property type="match status" value="1"/>
</dbReference>
<keyword evidence="1 6" id="KW-0963">Cytoplasm</keyword>
<evidence type="ECO:0000256" key="6">
    <source>
        <dbReference type="HAMAP-Rule" id="MF_00074"/>
    </source>
</evidence>
<comment type="catalytic activity">
    <reaction evidence="6">
        <text>guanosine(527) in 16S rRNA + S-adenosyl-L-methionine = N(7)-methylguanosine(527) in 16S rRNA + S-adenosyl-L-homocysteine</text>
        <dbReference type="Rhea" id="RHEA:42732"/>
        <dbReference type="Rhea" id="RHEA-COMP:10209"/>
        <dbReference type="Rhea" id="RHEA-COMP:10210"/>
        <dbReference type="ChEBI" id="CHEBI:57856"/>
        <dbReference type="ChEBI" id="CHEBI:59789"/>
        <dbReference type="ChEBI" id="CHEBI:74269"/>
        <dbReference type="ChEBI" id="CHEBI:74480"/>
        <dbReference type="EC" id="2.1.1.170"/>
    </reaction>
</comment>
<accession>A0A9X1P4P0</accession>
<evidence type="ECO:0000256" key="2">
    <source>
        <dbReference type="ARBA" id="ARBA00022552"/>
    </source>
</evidence>
<dbReference type="InterPro" id="IPR003682">
    <property type="entry name" value="rRNA_ssu_MeTfrase_G"/>
</dbReference>
<dbReference type="InterPro" id="IPR029063">
    <property type="entry name" value="SAM-dependent_MTases_sf"/>
</dbReference>
<evidence type="ECO:0000256" key="4">
    <source>
        <dbReference type="ARBA" id="ARBA00022679"/>
    </source>
</evidence>
<feature type="binding site" evidence="6">
    <location>
        <position position="120"/>
    </location>
    <ligand>
        <name>S-adenosyl-L-methionine</name>
        <dbReference type="ChEBI" id="CHEBI:59789"/>
    </ligand>
</feature>
<dbReference type="SUPFAM" id="SSF53335">
    <property type="entry name" value="S-adenosyl-L-methionine-dependent methyltransferases"/>
    <property type="match status" value="1"/>
</dbReference>